<evidence type="ECO:0000313" key="4">
    <source>
        <dbReference type="Proteomes" id="UP001321825"/>
    </source>
</evidence>
<organism evidence="3 4">
    <name type="scientific">Methylomarinovum caldicuralii</name>
    <dbReference type="NCBI Taxonomy" id="438856"/>
    <lineage>
        <taxon>Bacteria</taxon>
        <taxon>Pseudomonadati</taxon>
        <taxon>Pseudomonadota</taxon>
        <taxon>Gammaproteobacteria</taxon>
        <taxon>Methylococcales</taxon>
        <taxon>Methylothermaceae</taxon>
        <taxon>Methylomarinovum</taxon>
    </lineage>
</organism>
<feature type="domain" description="Transposase zinc-binding" evidence="2">
    <location>
        <begin position="9"/>
        <end position="97"/>
    </location>
</feature>
<dbReference type="GO" id="GO:0004803">
    <property type="term" value="F:transposase activity"/>
    <property type="evidence" value="ECO:0007669"/>
    <property type="project" value="InterPro"/>
</dbReference>
<dbReference type="KEGG" id="mcau:MIT9_P0420"/>
<dbReference type="Pfam" id="PF04986">
    <property type="entry name" value="Y2_Tnp"/>
    <property type="match status" value="1"/>
</dbReference>
<dbReference type="EMBL" id="AP024714">
    <property type="protein sequence ID" value="BCX80842.1"/>
    <property type="molecule type" value="Genomic_DNA"/>
</dbReference>
<name>A0AAU9CSG0_9GAMM</name>
<dbReference type="AlphaFoldDB" id="A0AAU9CSG0"/>
<keyword evidence="4" id="KW-1185">Reference proteome</keyword>
<evidence type="ECO:0000259" key="1">
    <source>
        <dbReference type="Pfam" id="PF04986"/>
    </source>
</evidence>
<dbReference type="Pfam" id="PF14319">
    <property type="entry name" value="Zn_Tnp_IS91"/>
    <property type="match status" value="1"/>
</dbReference>
<evidence type="ECO:0000313" key="3">
    <source>
        <dbReference type="EMBL" id="BCX80842.1"/>
    </source>
</evidence>
<sequence length="376" mass="43216">MAEGLQSVFGHFLDAYRQHHDLSPAQAKACRHIEQCRTEAMGGLLQHCDRCGHEAPQYHSCRDRHCPKCQGRAQQAWCERQRQSILPVTYYHLVFTLPHELNGWVELHPEVIYRLLFQSVWETLNAFGRDSKGLNGTLGMTGVLHTWGQTLCRHVHLHCLIPGGALTDQGQWHETQGNYLFPVRALSRRFRGVMVGALRQAANHGQLHRVTRPGEIDTLLDGLMKTDWVVYTKAYLKQPETVVDYLGRYSRKVALNDRRILGIEDDQIRLRYRDYRDQCPKVMTLGGEELIRRFLLHILPQGFMRIRHFGFLANRCRKSKLARIRACLDAPEPVEPGQGEDSQPDRGESLTYKCPHCKVGHLIVSSEIAPRRTEYG</sequence>
<dbReference type="InterPro" id="IPR007069">
    <property type="entry name" value="Transposase_32"/>
</dbReference>
<dbReference type="Proteomes" id="UP001321825">
    <property type="component" value="Chromosome"/>
</dbReference>
<protein>
    <submittedName>
        <fullName evidence="3">Transposase</fullName>
    </submittedName>
</protein>
<dbReference type="InterPro" id="IPR054832">
    <property type="entry name" value="transpos_IS91"/>
</dbReference>
<dbReference type="PANTHER" id="PTHR37023">
    <property type="entry name" value="TRANSPOSASE"/>
    <property type="match status" value="1"/>
</dbReference>
<dbReference type="GO" id="GO:0003677">
    <property type="term" value="F:DNA binding"/>
    <property type="evidence" value="ECO:0007669"/>
    <property type="project" value="InterPro"/>
</dbReference>
<dbReference type="PANTHER" id="PTHR37023:SF1">
    <property type="entry name" value="ISSOD25 TRANSPOSASE TNPA_ISSOD25"/>
    <property type="match status" value="1"/>
</dbReference>
<gene>
    <name evidence="3" type="ORF">MIT9_P0420</name>
</gene>
<evidence type="ECO:0000259" key="2">
    <source>
        <dbReference type="Pfam" id="PF14319"/>
    </source>
</evidence>
<dbReference type="RefSeq" id="WP_317705792.1">
    <property type="nucleotide sequence ID" value="NZ_AP024714.1"/>
</dbReference>
<proteinExistence type="predicted"/>
<dbReference type="NCBIfam" id="NF033538">
    <property type="entry name" value="transpos_IS91"/>
    <property type="match status" value="1"/>
</dbReference>
<reference evidence="4" key="1">
    <citation type="journal article" date="2024" name="Int. J. Syst. Evol. Microbiol.">
        <title>Methylomarinovum tepidoasis sp. nov., a moderately thermophilic methanotroph of the family Methylothermaceae isolated from a deep-sea hydrothermal field.</title>
        <authorList>
            <person name="Hirayama H."/>
            <person name="Takaki Y."/>
            <person name="Abe M."/>
            <person name="Miyazaki M."/>
            <person name="Uematsu K."/>
            <person name="Matsui Y."/>
            <person name="Takai K."/>
        </authorList>
    </citation>
    <scope>NUCLEOTIDE SEQUENCE [LARGE SCALE GENOMIC DNA]</scope>
    <source>
        <strain evidence="4">IT-9</strain>
    </source>
</reference>
<dbReference type="InterPro" id="IPR026889">
    <property type="entry name" value="Zn_Tnp"/>
</dbReference>
<accession>A0AAU9CSG0</accession>
<feature type="domain" description="Transposase IS801/IS1294" evidence="1">
    <location>
        <begin position="139"/>
        <end position="319"/>
    </location>
</feature>
<dbReference type="GO" id="GO:0006313">
    <property type="term" value="P:DNA transposition"/>
    <property type="evidence" value="ECO:0007669"/>
    <property type="project" value="InterPro"/>
</dbReference>